<dbReference type="EMBL" id="JUIV01000001">
    <property type="protein sequence ID" value="RYJ41126.1"/>
    <property type="molecule type" value="Genomic_DNA"/>
</dbReference>
<name>A0A444W5X4_9FLAO</name>
<accession>A0A444W5X4</accession>
<evidence type="ECO:0000313" key="1">
    <source>
        <dbReference type="EMBL" id="RYJ41126.1"/>
    </source>
</evidence>
<reference evidence="1 2" key="1">
    <citation type="submission" date="2014-12" db="EMBL/GenBank/DDBJ databases">
        <title>Genome sequence of Flavobacterium anhuiense RCM74.</title>
        <authorList>
            <person name="Kim J.F."/>
            <person name="Song J.Y."/>
            <person name="Kwak M.-J."/>
            <person name="Lee S.-W."/>
        </authorList>
    </citation>
    <scope>NUCLEOTIDE SEQUENCE [LARGE SCALE GENOMIC DNA]</scope>
    <source>
        <strain evidence="1 2">RCM74</strain>
    </source>
</reference>
<protein>
    <submittedName>
        <fullName evidence="1">Uncharacterized protein</fullName>
    </submittedName>
</protein>
<dbReference type="Proteomes" id="UP000290433">
    <property type="component" value="Unassembled WGS sequence"/>
</dbReference>
<proteinExistence type="predicted"/>
<comment type="caution">
    <text evidence="1">The sequence shown here is derived from an EMBL/GenBank/DDBJ whole genome shotgun (WGS) entry which is preliminary data.</text>
</comment>
<dbReference type="AlphaFoldDB" id="A0A444W5X4"/>
<sequence>MMKKFKNKERRCIIYNLLKHNIKNPKFQIKLGVWDFLYLKI</sequence>
<evidence type="ECO:0000313" key="2">
    <source>
        <dbReference type="Proteomes" id="UP000290433"/>
    </source>
</evidence>
<gene>
    <name evidence="1" type="ORF">NU08_0563</name>
</gene>
<organism evidence="1 2">
    <name type="scientific">Flavobacterium anhuiense</name>
    <dbReference type="NCBI Taxonomy" id="459526"/>
    <lineage>
        <taxon>Bacteria</taxon>
        <taxon>Pseudomonadati</taxon>
        <taxon>Bacteroidota</taxon>
        <taxon>Flavobacteriia</taxon>
        <taxon>Flavobacteriales</taxon>
        <taxon>Flavobacteriaceae</taxon>
        <taxon>Flavobacterium</taxon>
    </lineage>
</organism>